<dbReference type="InterPro" id="IPR012683">
    <property type="entry name" value="CHP02302_TM"/>
</dbReference>
<keyword evidence="3" id="KW-1133">Transmembrane helix</keyword>
<dbReference type="Proteomes" id="UP000541109">
    <property type="component" value="Unassembled WGS sequence"/>
</dbReference>
<keyword evidence="5" id="KW-1185">Reference proteome</keyword>
<dbReference type="RefSeq" id="WP_182167011.1">
    <property type="nucleotide sequence ID" value="NZ_JACFXV010000063.1"/>
</dbReference>
<evidence type="ECO:0000256" key="3">
    <source>
        <dbReference type="SAM" id="Phobius"/>
    </source>
</evidence>
<evidence type="ECO:0000256" key="2">
    <source>
        <dbReference type="SAM" id="MobiDB-lite"/>
    </source>
</evidence>
<feature type="region of interest" description="Disordered" evidence="2">
    <location>
        <begin position="774"/>
        <end position="818"/>
    </location>
</feature>
<sequence length="856" mass="95479">MKTTQEPAPDADRAGFSETFSLREAKNRLAWTVLLSRLWIFWEAAWPRLVPPLIVLAFYAGLAWLGFWIALPVILRVVLLLGLAAVFAWTLRPLFALSWPDRAQGLHRVELVSGHSHRPLAAMEDDLSVGQGDPQTRALWAAHQRRMAEALRALKAGFPSPQAFRVDPYGLRALAALLLVTGFVYAGGERWQRLVTLFPNEAEAAAVTARIDAWVTPPVYTGKPPIFLTGTATALRDPSAPISVPTGSELLIRSQGSDRISVIYRRAQGSDEILPAEQGVPASAPVDRKALLEANGRLDIRDGEETVASWVFDVKPDQLPTIRLLDDPEEQFSGSLKFSYLVQDDYGVAAAEAEIQPVREEGRSTGQEPRPLVEAPRFPLSLPSGEQKSGAAETFQDLTSHPWAGSEVELMLLARDQAGQEGRSEPHRFTLPQRNFAKPMARAIVEQRRELALDAGNQLRVINAIDALLIAPERFFDEPKHYLGTRFAYNRLVAAESDEELAALLPLLWDLALTIEDGDLSVAERNLRDAQEALRKALESGASDEEIARLTDELRKALNEYFQALAEQLRQNPQALQQLPDPNAQSLRPQDLDEMLRRIEELAKSGARDAARELLSQMQRMLENLQTGRMQNMPQGMSQEMMEALNELGQMIQRQQELMDQTNRFGQRDGQRRPGQQGQQGQQGEQGQQMTPEELAEALRQLQEQQGALAEQLQRLMEEMARNGMPQNQDLGRAGESMENAGKELGRGETGSAVGEQGNALEALRQGAQGMIDQMLGQDGQGPGQNFARGRSPLDEDPLGRPRRTEGPDFGDQVRVPDEIDVQRARRILEELRRRFSDPSRPALELDYLERLLRRY</sequence>
<comment type="caution">
    <text evidence="4">The sequence shown here is derived from an EMBL/GenBank/DDBJ whole genome shotgun (WGS) entry which is preliminary data.</text>
</comment>
<evidence type="ECO:0000256" key="1">
    <source>
        <dbReference type="SAM" id="Coils"/>
    </source>
</evidence>
<feature type="transmembrane region" description="Helical" evidence="3">
    <location>
        <begin position="53"/>
        <end position="71"/>
    </location>
</feature>
<organism evidence="4 5">
    <name type="scientific">Stappia albiluteola</name>
    <dbReference type="NCBI Taxonomy" id="2758565"/>
    <lineage>
        <taxon>Bacteria</taxon>
        <taxon>Pseudomonadati</taxon>
        <taxon>Pseudomonadota</taxon>
        <taxon>Alphaproteobacteria</taxon>
        <taxon>Hyphomicrobiales</taxon>
        <taxon>Stappiaceae</taxon>
        <taxon>Stappia</taxon>
    </lineage>
</organism>
<feature type="compositionally biased region" description="Basic and acidic residues" evidence="2">
    <location>
        <begin position="792"/>
        <end position="807"/>
    </location>
</feature>
<evidence type="ECO:0000313" key="4">
    <source>
        <dbReference type="EMBL" id="MBA5778587.1"/>
    </source>
</evidence>
<dbReference type="AlphaFoldDB" id="A0A839AIK7"/>
<gene>
    <name evidence="4" type="ORF">H2509_15770</name>
</gene>
<name>A0A839AIK7_9HYPH</name>
<reference evidence="4 5" key="1">
    <citation type="submission" date="2020-07" db="EMBL/GenBank/DDBJ databases">
        <title>Stappia sp., F7233, whole genome shotgun sequencing project.</title>
        <authorList>
            <person name="Jiang S."/>
            <person name="Liu Z.W."/>
            <person name="Du Z.J."/>
        </authorList>
    </citation>
    <scope>NUCLEOTIDE SEQUENCE [LARGE SCALE GENOMIC DNA]</scope>
    <source>
        <strain evidence="4 5">F7233</strain>
    </source>
</reference>
<dbReference type="Pfam" id="PF13779">
    <property type="entry name" value="DUF4175"/>
    <property type="match status" value="1"/>
</dbReference>
<feature type="transmembrane region" description="Helical" evidence="3">
    <location>
        <begin position="77"/>
        <end position="99"/>
    </location>
</feature>
<protein>
    <submittedName>
        <fullName evidence="4">TIGR02302 family protein</fullName>
    </submittedName>
</protein>
<proteinExistence type="predicted"/>
<feature type="region of interest" description="Disordered" evidence="2">
    <location>
        <begin position="664"/>
        <end position="692"/>
    </location>
</feature>
<dbReference type="EMBL" id="JACFXV010000063">
    <property type="protein sequence ID" value="MBA5778587.1"/>
    <property type="molecule type" value="Genomic_DNA"/>
</dbReference>
<feature type="coiled-coil region" evidence="1">
    <location>
        <begin position="520"/>
        <end position="567"/>
    </location>
</feature>
<dbReference type="NCBIfam" id="TIGR02302">
    <property type="entry name" value="aProt_lowcomp"/>
    <property type="match status" value="1"/>
</dbReference>
<accession>A0A839AIK7</accession>
<keyword evidence="3" id="KW-0472">Membrane</keyword>
<feature type="compositionally biased region" description="Low complexity" evidence="2">
    <location>
        <begin position="673"/>
        <end position="689"/>
    </location>
</feature>
<evidence type="ECO:0000313" key="5">
    <source>
        <dbReference type="Proteomes" id="UP000541109"/>
    </source>
</evidence>
<keyword evidence="3" id="KW-0812">Transmembrane</keyword>
<keyword evidence="1" id="KW-0175">Coiled coil</keyword>
<feature type="coiled-coil region" evidence="1">
    <location>
        <begin position="608"/>
        <end position="661"/>
    </location>
</feature>